<accession>A0A850RQ96</accession>
<dbReference type="AlphaFoldDB" id="A0A850RQ96"/>
<dbReference type="InterPro" id="IPR025375">
    <property type="entry name" value="DUF4365"/>
</dbReference>
<keyword evidence="3" id="KW-1185">Reference proteome</keyword>
<proteinExistence type="predicted"/>
<protein>
    <submittedName>
        <fullName evidence="2">DUF4365 domain-containing protein</fullName>
    </submittedName>
</protein>
<dbReference type="RefSeq" id="WP_176978371.1">
    <property type="nucleotide sequence ID" value="NZ_JABZEO010000033.1"/>
</dbReference>
<organism evidence="2 3">
    <name type="scientific">Allochromatium humboldtianum</name>
    <dbReference type="NCBI Taxonomy" id="504901"/>
    <lineage>
        <taxon>Bacteria</taxon>
        <taxon>Pseudomonadati</taxon>
        <taxon>Pseudomonadota</taxon>
        <taxon>Gammaproteobacteria</taxon>
        <taxon>Chromatiales</taxon>
        <taxon>Chromatiaceae</taxon>
        <taxon>Allochromatium</taxon>
    </lineage>
</organism>
<sequence length="160" mass="18250">MHPNDRKARFSLAYINAVASCAGFDVVEPTVDIDSVDGMFIAHAGRRPRLEFQAKATARDVIGDETVNFALPLKNYDDLRRDVMIPRLLILVVLPEHEDDWLTHTEDELILRHGGYWHSLAGDPERENSTSVTVHIPRRQQFNPHALRTLMNRIDEKGTL</sequence>
<evidence type="ECO:0000313" key="3">
    <source>
        <dbReference type="Proteomes" id="UP000592294"/>
    </source>
</evidence>
<evidence type="ECO:0000259" key="1">
    <source>
        <dbReference type="Pfam" id="PF14280"/>
    </source>
</evidence>
<dbReference type="Pfam" id="PF14280">
    <property type="entry name" value="DUF4365"/>
    <property type="match status" value="1"/>
</dbReference>
<reference evidence="2 3" key="1">
    <citation type="submission" date="2020-06" db="EMBL/GenBank/DDBJ databases">
        <title>Whole-genome sequence of Allochromatium humboldtianum DSM 21881, type strain.</title>
        <authorList>
            <person name="Kyndt J.A."/>
            <person name="Meyer T.E."/>
        </authorList>
    </citation>
    <scope>NUCLEOTIDE SEQUENCE [LARGE SCALE GENOMIC DNA]</scope>
    <source>
        <strain evidence="2 3">DSM 21881</strain>
    </source>
</reference>
<feature type="domain" description="DUF4365" evidence="1">
    <location>
        <begin position="9"/>
        <end position="153"/>
    </location>
</feature>
<comment type="caution">
    <text evidence="2">The sequence shown here is derived from an EMBL/GenBank/DDBJ whole genome shotgun (WGS) entry which is preliminary data.</text>
</comment>
<gene>
    <name evidence="2" type="ORF">HW932_20760</name>
</gene>
<dbReference type="Proteomes" id="UP000592294">
    <property type="component" value="Unassembled WGS sequence"/>
</dbReference>
<dbReference type="EMBL" id="JABZEO010000033">
    <property type="protein sequence ID" value="NVZ11681.1"/>
    <property type="molecule type" value="Genomic_DNA"/>
</dbReference>
<name>A0A850RQ96_9GAMM</name>
<dbReference type="PROSITE" id="PS51257">
    <property type="entry name" value="PROKAR_LIPOPROTEIN"/>
    <property type="match status" value="1"/>
</dbReference>
<evidence type="ECO:0000313" key="2">
    <source>
        <dbReference type="EMBL" id="NVZ11681.1"/>
    </source>
</evidence>